<dbReference type="InterPro" id="IPR056563">
    <property type="entry name" value="LysM3_LYK4_5"/>
</dbReference>
<dbReference type="InterPro" id="IPR052611">
    <property type="entry name" value="Plant_RLK_LysM"/>
</dbReference>
<dbReference type="Gene3D" id="1.10.510.10">
    <property type="entry name" value="Transferase(Phosphotransferase) domain 1"/>
    <property type="match status" value="1"/>
</dbReference>
<sequence>MNIISTFYALLLISSSINAQQNYTPHSCGGGASDDNELTGLYSCNGGPTSCRAFLIFKSKPPYDSVSSISNLTSSDPNQIAVANNVSVFSFFPPNTPVVVPLHCSCVVRFYQANASFVLSHSHTYYVAATEVYQGSVTCQALKFANGFEELNLRPGMILLVPLRCACPTGNQTGIGVKFLATYLVGYGERVSEIGERFNVSKKSVLEANGFSEEDDPNLSPLSTILVPLSTEPSSSQIKLASSYTANWQGNESTRNIWVEIAKGAGFFLLATAVVAFAFFLIYKTRAKGMDSKIDKNMIRKWTPPADLRVEIASMDRVVKVFGFDEIVKATRRFSPKNRVNGSVYRGTFGKKMKLAVKRTRMDAIKEVNILKKVYHFNLVKLEGVCENHGRFYLLFEFMENGSLREWLNRGSRKERQSWRKRIQIALDIANGLHYLHSFTEPAYVHNNINSSNILLDSNLRAKVSNFSLARVTERATGASALTTNVVGAKGYMAPEYKETGLVTPKIDVYAFGVVVLELVTGKEAVSMEGGREVLLSSMKPNIGENMEVRLPGFIDSNIRETQKMEFAKLMAKLSTACLNQEPEQRPSMGEVVSSLLKIQVHLQKLQPSTLLYGDRHQYEERIEAETNVELQALN</sequence>
<dbReference type="InterPro" id="IPR011009">
    <property type="entry name" value="Kinase-like_dom_sf"/>
</dbReference>
<dbReference type="InterPro" id="IPR000719">
    <property type="entry name" value="Prot_kinase_dom"/>
</dbReference>
<evidence type="ECO:0000256" key="2">
    <source>
        <dbReference type="SAM" id="SignalP"/>
    </source>
</evidence>
<dbReference type="Pfam" id="PF07714">
    <property type="entry name" value="PK_Tyr_Ser-Thr"/>
    <property type="match status" value="1"/>
</dbReference>
<dbReference type="Pfam" id="PF23446">
    <property type="entry name" value="LysM1_NFP_LYK"/>
    <property type="match status" value="1"/>
</dbReference>
<dbReference type="EnsemblPlants" id="MELO3C010914.2.1">
    <property type="protein sequence ID" value="MELO3C010914.2.1"/>
    <property type="gene ID" value="MELO3C010914.2"/>
</dbReference>
<dbReference type="Pfam" id="PF23472">
    <property type="entry name" value="LysM2_CERK1_LYK3_4_5"/>
    <property type="match status" value="1"/>
</dbReference>
<gene>
    <name evidence="6" type="primary">LOC103487938</name>
</gene>
<dbReference type="GO" id="GO:0005524">
    <property type="term" value="F:ATP binding"/>
    <property type="evidence" value="ECO:0007669"/>
    <property type="project" value="UniProtKB-KW"/>
</dbReference>
<feature type="transmembrane region" description="Helical" evidence="1">
    <location>
        <begin position="264"/>
        <end position="283"/>
    </location>
</feature>
<reference evidence="6" key="2">
    <citation type="submission" date="2025-05" db="UniProtKB">
        <authorList>
            <consortium name="RefSeq"/>
        </authorList>
    </citation>
    <scope>IDENTIFICATION</scope>
    <source>
        <tissue evidence="6">Stem</tissue>
    </source>
</reference>
<dbReference type="PANTHER" id="PTHR45927">
    <property type="entry name" value="LYSM-DOMAIN RECEPTOR-LIKE KINASE-RELATED"/>
    <property type="match status" value="1"/>
</dbReference>
<dbReference type="InterPro" id="IPR056562">
    <property type="entry name" value="LysM2_CERK1_LYK3_4_5"/>
</dbReference>
<evidence type="ECO:0000313" key="5">
    <source>
        <dbReference type="Proteomes" id="UP001652600"/>
    </source>
</evidence>
<keyword evidence="1" id="KW-1133">Transmembrane helix</keyword>
<dbReference type="InParanoid" id="A0A1S3BBQ2"/>
<dbReference type="Proteomes" id="UP001652600">
    <property type="component" value="Chromosome 3"/>
</dbReference>
<dbReference type="GeneID" id="103487938"/>
<dbReference type="GO" id="GO:0051707">
    <property type="term" value="P:response to other organism"/>
    <property type="evidence" value="ECO:0007669"/>
    <property type="project" value="UniProtKB-ARBA"/>
</dbReference>
<proteinExistence type="predicted"/>
<evidence type="ECO:0000259" key="3">
    <source>
        <dbReference type="PROSITE" id="PS50011"/>
    </source>
</evidence>
<dbReference type="eggNOG" id="ENOG502QSV7">
    <property type="taxonomic scope" value="Eukaryota"/>
</dbReference>
<feature type="chain" id="PRO_5045018290" evidence="2">
    <location>
        <begin position="20"/>
        <end position="635"/>
    </location>
</feature>
<dbReference type="KEGG" id="cmo:103487938"/>
<organism evidence="5 6">
    <name type="scientific">Cucumis melo</name>
    <name type="common">Muskmelon</name>
    <dbReference type="NCBI Taxonomy" id="3656"/>
    <lineage>
        <taxon>Eukaryota</taxon>
        <taxon>Viridiplantae</taxon>
        <taxon>Streptophyta</taxon>
        <taxon>Embryophyta</taxon>
        <taxon>Tracheophyta</taxon>
        <taxon>Spermatophyta</taxon>
        <taxon>Magnoliopsida</taxon>
        <taxon>eudicotyledons</taxon>
        <taxon>Gunneridae</taxon>
        <taxon>Pentapetalae</taxon>
        <taxon>rosids</taxon>
        <taxon>fabids</taxon>
        <taxon>Cucurbitales</taxon>
        <taxon>Cucurbitaceae</taxon>
        <taxon>Benincaseae</taxon>
        <taxon>Cucumis</taxon>
    </lineage>
</organism>
<keyword evidence="1" id="KW-0812">Transmembrane</keyword>
<keyword evidence="5" id="KW-1185">Reference proteome</keyword>
<dbReference type="Gramene" id="MELO3C010914.2.1">
    <property type="protein sequence ID" value="MELO3C010914.2.1"/>
    <property type="gene ID" value="MELO3C010914.2"/>
</dbReference>
<feature type="domain" description="Protein kinase" evidence="3">
    <location>
        <begin position="313"/>
        <end position="603"/>
    </location>
</feature>
<dbReference type="InterPro" id="IPR056561">
    <property type="entry name" value="NFP_LYK_LysM1"/>
</dbReference>
<accession>A0A9I9CZV0</accession>
<dbReference type="SUPFAM" id="SSF56112">
    <property type="entry name" value="Protein kinase-like (PK-like)"/>
    <property type="match status" value="1"/>
</dbReference>
<dbReference type="RefSeq" id="XP_008444671.2">
    <property type="nucleotide sequence ID" value="XM_008446449.3"/>
</dbReference>
<dbReference type="PANTHER" id="PTHR45927:SF5">
    <property type="entry name" value="PROTEIN KINASE DOMAIN-CONTAINING PROTEIN"/>
    <property type="match status" value="1"/>
</dbReference>
<dbReference type="Gene3D" id="3.30.200.20">
    <property type="entry name" value="Phosphorylase Kinase, domain 1"/>
    <property type="match status" value="1"/>
</dbReference>
<dbReference type="GO" id="GO:0005886">
    <property type="term" value="C:plasma membrane"/>
    <property type="evidence" value="ECO:0007669"/>
    <property type="project" value="UniProtKB-SubCell"/>
</dbReference>
<evidence type="ECO:0000256" key="1">
    <source>
        <dbReference type="SAM" id="Phobius"/>
    </source>
</evidence>
<evidence type="ECO:0000313" key="4">
    <source>
        <dbReference type="EnsemblPlants" id="MELO3C010914.2.1"/>
    </source>
</evidence>
<dbReference type="AlphaFoldDB" id="A0A1S3BBQ2"/>
<accession>A0A1S3BBQ2</accession>
<keyword evidence="1" id="KW-0472">Membrane</keyword>
<feature type="signal peptide" evidence="2">
    <location>
        <begin position="1"/>
        <end position="19"/>
    </location>
</feature>
<dbReference type="Pfam" id="PF23473">
    <property type="entry name" value="LysM3_LYK4_5"/>
    <property type="match status" value="1"/>
</dbReference>
<dbReference type="GO" id="GO:0004672">
    <property type="term" value="F:protein kinase activity"/>
    <property type="evidence" value="ECO:0007669"/>
    <property type="project" value="InterPro"/>
</dbReference>
<reference evidence="4" key="1">
    <citation type="submission" date="2023-03" db="UniProtKB">
        <authorList>
            <consortium name="EnsemblPlants"/>
        </authorList>
    </citation>
    <scope>IDENTIFICATION</scope>
</reference>
<name>A0A1S3BBQ2_CUCME</name>
<dbReference type="PROSITE" id="PS50011">
    <property type="entry name" value="PROTEIN_KINASE_DOM"/>
    <property type="match status" value="1"/>
</dbReference>
<keyword evidence="2" id="KW-0732">Signal</keyword>
<evidence type="ECO:0000313" key="6">
    <source>
        <dbReference type="RefSeq" id="XP_008444671.2"/>
    </source>
</evidence>
<dbReference type="InterPro" id="IPR001245">
    <property type="entry name" value="Ser-Thr/Tyr_kinase_cat_dom"/>
</dbReference>
<protein>
    <submittedName>
        <fullName evidence="6">Protein LYK5</fullName>
    </submittedName>
</protein>